<comment type="similarity">
    <text evidence="2">Belongs to the cytochrome c oxidase bacterial subunit 4 family.</text>
</comment>
<dbReference type="AlphaFoldDB" id="A0A8J2ZSY4"/>
<protein>
    <recommendedName>
        <fullName evidence="10">Quinol oxidase subunit 4</fullName>
    </recommendedName>
</protein>
<organism evidence="8 9">
    <name type="scientific">Pullulanibacillus pueri</name>
    <dbReference type="NCBI Taxonomy" id="1437324"/>
    <lineage>
        <taxon>Bacteria</taxon>
        <taxon>Bacillati</taxon>
        <taxon>Bacillota</taxon>
        <taxon>Bacilli</taxon>
        <taxon>Bacillales</taxon>
        <taxon>Sporolactobacillaceae</taxon>
        <taxon>Pullulanibacillus</taxon>
    </lineage>
</organism>
<dbReference type="Proteomes" id="UP000656813">
    <property type="component" value="Unassembled WGS sequence"/>
</dbReference>
<dbReference type="EMBL" id="BMFV01000002">
    <property type="protein sequence ID" value="GGH75713.1"/>
    <property type="molecule type" value="Genomic_DNA"/>
</dbReference>
<dbReference type="GO" id="GO:0005886">
    <property type="term" value="C:plasma membrane"/>
    <property type="evidence" value="ECO:0007669"/>
    <property type="project" value="UniProtKB-SubCell"/>
</dbReference>
<evidence type="ECO:0008006" key="10">
    <source>
        <dbReference type="Google" id="ProtNLM"/>
    </source>
</evidence>
<evidence type="ECO:0000313" key="9">
    <source>
        <dbReference type="Proteomes" id="UP000656813"/>
    </source>
</evidence>
<keyword evidence="5 7" id="KW-1133">Transmembrane helix</keyword>
<reference evidence="8" key="2">
    <citation type="submission" date="2020-09" db="EMBL/GenBank/DDBJ databases">
        <authorList>
            <person name="Sun Q."/>
            <person name="Zhou Y."/>
        </authorList>
    </citation>
    <scope>NUCLEOTIDE SEQUENCE</scope>
    <source>
        <strain evidence="8">CGMCC 1.12777</strain>
    </source>
</reference>
<keyword evidence="4 7" id="KW-0812">Transmembrane</keyword>
<reference evidence="8" key="1">
    <citation type="journal article" date="2014" name="Int. J. Syst. Evol. Microbiol.">
        <title>Complete genome sequence of Corynebacterium casei LMG S-19264T (=DSM 44701T), isolated from a smear-ripened cheese.</title>
        <authorList>
            <consortium name="US DOE Joint Genome Institute (JGI-PGF)"/>
            <person name="Walter F."/>
            <person name="Albersmeier A."/>
            <person name="Kalinowski J."/>
            <person name="Ruckert C."/>
        </authorList>
    </citation>
    <scope>NUCLEOTIDE SEQUENCE</scope>
    <source>
        <strain evidence="8">CGMCC 1.12777</strain>
    </source>
</reference>
<accession>A0A8J2ZSY4</accession>
<dbReference type="RefSeq" id="WP_188495771.1">
    <property type="nucleotide sequence ID" value="NZ_BMFV01000002.1"/>
</dbReference>
<evidence type="ECO:0000256" key="5">
    <source>
        <dbReference type="ARBA" id="ARBA00022989"/>
    </source>
</evidence>
<dbReference type="InterPro" id="IPR005171">
    <property type="entry name" value="Cyt_c_oxidase_su4_prok"/>
</dbReference>
<evidence type="ECO:0000256" key="2">
    <source>
        <dbReference type="ARBA" id="ARBA00008079"/>
    </source>
</evidence>
<evidence type="ECO:0000256" key="7">
    <source>
        <dbReference type="SAM" id="Phobius"/>
    </source>
</evidence>
<comment type="subcellular location">
    <subcellularLocation>
        <location evidence="1">Cell membrane</location>
        <topology evidence="1">Multi-pass membrane protein</topology>
    </subcellularLocation>
</comment>
<evidence type="ECO:0000256" key="4">
    <source>
        <dbReference type="ARBA" id="ARBA00022692"/>
    </source>
</evidence>
<dbReference type="Pfam" id="PF03626">
    <property type="entry name" value="COX4_pro"/>
    <property type="match status" value="1"/>
</dbReference>
<keyword evidence="3" id="KW-1003">Cell membrane</keyword>
<dbReference type="GO" id="GO:0009486">
    <property type="term" value="F:cytochrome bo3 ubiquinol oxidase activity"/>
    <property type="evidence" value="ECO:0007669"/>
    <property type="project" value="TreeGrafter"/>
</dbReference>
<dbReference type="GO" id="GO:0015990">
    <property type="term" value="P:electron transport coupled proton transport"/>
    <property type="evidence" value="ECO:0007669"/>
    <property type="project" value="TreeGrafter"/>
</dbReference>
<comment type="caution">
    <text evidence="8">The sequence shown here is derived from an EMBL/GenBank/DDBJ whole genome shotgun (WGS) entry which is preliminary data.</text>
</comment>
<evidence type="ECO:0000256" key="1">
    <source>
        <dbReference type="ARBA" id="ARBA00004651"/>
    </source>
</evidence>
<name>A0A8J2ZSY4_9BACL</name>
<evidence type="ECO:0000256" key="6">
    <source>
        <dbReference type="ARBA" id="ARBA00023136"/>
    </source>
</evidence>
<dbReference type="GO" id="GO:0019646">
    <property type="term" value="P:aerobic electron transport chain"/>
    <property type="evidence" value="ECO:0007669"/>
    <property type="project" value="TreeGrafter"/>
</dbReference>
<gene>
    <name evidence="8" type="ORF">GCM10007096_05220</name>
</gene>
<evidence type="ECO:0000256" key="3">
    <source>
        <dbReference type="ARBA" id="ARBA00022475"/>
    </source>
</evidence>
<sequence length="107" mass="11597">MSQSHVKANEKHPLFPIKNVIGFVLSLILTFVALGLGAAHILPFGPIMLIIMGLAVLQIAVQLFFFMHFMESDGPAYHVIGLTIGIINAVAVIGGTIWVMTFNSQVH</sequence>
<evidence type="ECO:0000313" key="8">
    <source>
        <dbReference type="EMBL" id="GGH75713.1"/>
    </source>
</evidence>
<dbReference type="PANTHER" id="PTHR36835">
    <property type="entry name" value="CYTOCHROME BO(3) UBIQUINOL OXIDASE SUBUNIT 4"/>
    <property type="match status" value="1"/>
</dbReference>
<proteinExistence type="inferred from homology"/>
<keyword evidence="9" id="KW-1185">Reference proteome</keyword>
<feature type="transmembrane region" description="Helical" evidence="7">
    <location>
        <begin position="79"/>
        <end position="100"/>
    </location>
</feature>
<dbReference type="GO" id="GO:0009319">
    <property type="term" value="C:cytochrome o ubiquinol oxidase complex"/>
    <property type="evidence" value="ECO:0007669"/>
    <property type="project" value="TreeGrafter"/>
</dbReference>
<dbReference type="InterPro" id="IPR050968">
    <property type="entry name" value="Cytochrome_c_oxidase_bac_sub4"/>
</dbReference>
<feature type="transmembrane region" description="Helical" evidence="7">
    <location>
        <begin position="47"/>
        <end position="67"/>
    </location>
</feature>
<keyword evidence="6 7" id="KW-0472">Membrane</keyword>
<dbReference type="GO" id="GO:0015078">
    <property type="term" value="F:proton transmembrane transporter activity"/>
    <property type="evidence" value="ECO:0007669"/>
    <property type="project" value="TreeGrafter"/>
</dbReference>
<dbReference type="PANTHER" id="PTHR36835:SF1">
    <property type="entry name" value="CYTOCHROME BO(3) UBIQUINOL OXIDASE SUBUNIT 4"/>
    <property type="match status" value="1"/>
</dbReference>
<feature type="transmembrane region" description="Helical" evidence="7">
    <location>
        <begin position="20"/>
        <end position="41"/>
    </location>
</feature>